<name>A0ABC8WAR8_9POAL</name>
<organism evidence="1 2">
    <name type="scientific">Urochloa decumbens</name>
    <dbReference type="NCBI Taxonomy" id="240449"/>
    <lineage>
        <taxon>Eukaryota</taxon>
        <taxon>Viridiplantae</taxon>
        <taxon>Streptophyta</taxon>
        <taxon>Embryophyta</taxon>
        <taxon>Tracheophyta</taxon>
        <taxon>Spermatophyta</taxon>
        <taxon>Magnoliopsida</taxon>
        <taxon>Liliopsida</taxon>
        <taxon>Poales</taxon>
        <taxon>Poaceae</taxon>
        <taxon>PACMAD clade</taxon>
        <taxon>Panicoideae</taxon>
        <taxon>Panicodae</taxon>
        <taxon>Paniceae</taxon>
        <taxon>Melinidinae</taxon>
        <taxon>Urochloa</taxon>
    </lineage>
</organism>
<dbReference type="Pfam" id="PF21230">
    <property type="entry name" value="Nakanori"/>
    <property type="match status" value="1"/>
</dbReference>
<accession>A0ABC8WAR8</accession>
<evidence type="ECO:0000313" key="1">
    <source>
        <dbReference type="EMBL" id="CAL4905573.1"/>
    </source>
</evidence>
<keyword evidence="2" id="KW-1185">Reference proteome</keyword>
<evidence type="ECO:0000313" key="2">
    <source>
        <dbReference type="Proteomes" id="UP001497457"/>
    </source>
</evidence>
<dbReference type="EMBL" id="OZ075122">
    <property type="protein sequence ID" value="CAL4905573.1"/>
    <property type="molecule type" value="Genomic_DNA"/>
</dbReference>
<reference evidence="2" key="1">
    <citation type="submission" date="2024-06" db="EMBL/GenBank/DDBJ databases">
        <authorList>
            <person name="Ryan C."/>
        </authorList>
    </citation>
    <scope>NUCLEOTIDE SEQUENCE [LARGE SCALE GENOMIC DNA]</scope>
</reference>
<protein>
    <recommendedName>
        <fullName evidence="3">23 kDa jasmonate-induced protein-like</fullName>
    </recommendedName>
</protein>
<reference evidence="1 2" key="2">
    <citation type="submission" date="2024-10" db="EMBL/GenBank/DDBJ databases">
        <authorList>
            <person name="Ryan C."/>
        </authorList>
    </citation>
    <scope>NUCLEOTIDE SEQUENCE [LARGE SCALE GENOMIC DNA]</scope>
</reference>
<proteinExistence type="predicted"/>
<dbReference type="PANTHER" id="PTHR36482">
    <property type="entry name" value="OSJNBA0024J22.15 PROTEIN"/>
    <property type="match status" value="1"/>
</dbReference>
<dbReference type="InterPro" id="IPR053085">
    <property type="entry name" value="Jasmonate-induced_protein"/>
</dbReference>
<gene>
    <name evidence="1" type="ORF">URODEC1_LOCUS11721</name>
</gene>
<dbReference type="AlphaFoldDB" id="A0ABC8WAR8"/>
<dbReference type="PANTHER" id="PTHR36482:SF5">
    <property type="entry name" value="23 KDA JASMONATE-INDUCED PROTEIN-LIKE"/>
    <property type="match status" value="1"/>
</dbReference>
<dbReference type="Proteomes" id="UP001497457">
    <property type="component" value="Chromosome 12b"/>
</dbReference>
<dbReference type="InterPro" id="IPR049065">
    <property type="entry name" value="Nakanori"/>
</dbReference>
<evidence type="ECO:0008006" key="3">
    <source>
        <dbReference type="Google" id="ProtNLM"/>
    </source>
</evidence>
<sequence>MAAGVFGIPITRDTLIATGDYDDPTQEDIADYAMMMINSNGSDIEAQQFVDNLKERYGNGISTKCLIYNATGITLNFADYHDWRGHVYETPYPSVIQNGQWGAFLHVKPGGAARGSIGAVVYRSKRPNGSRDSCDWMFSWMIPFTGDNTVYTEIREQGHFPRYWDYIYDAKLTKSSRNSTDWNYGYLSTTTIGEATTANARAIFQLPHSKKAKVNSAL</sequence>
<dbReference type="Gene3D" id="2.60.270.50">
    <property type="match status" value="1"/>
</dbReference>